<evidence type="ECO:0000256" key="7">
    <source>
        <dbReference type="SAM" id="Phobius"/>
    </source>
</evidence>
<keyword evidence="5 7" id="KW-0472">Membrane</keyword>
<dbReference type="InterPro" id="IPR016174">
    <property type="entry name" value="Di-haem_cyt_TM"/>
</dbReference>
<dbReference type="PANTHER" id="PTHR30074">
    <property type="entry name" value="FORMATE DEHYDROGENASE, NITRATE-INDUCIBLE, CYTOCHROME B556 FDN SUBUNIT"/>
    <property type="match status" value="1"/>
</dbReference>
<dbReference type="Pfam" id="PF01292">
    <property type="entry name" value="Ni_hydr_CYTB"/>
    <property type="match status" value="1"/>
</dbReference>
<dbReference type="Proteomes" id="UP001595872">
    <property type="component" value="Unassembled WGS sequence"/>
</dbReference>
<dbReference type="EMBL" id="JBHSIT010000017">
    <property type="protein sequence ID" value="MFC4913474.1"/>
    <property type="molecule type" value="Genomic_DNA"/>
</dbReference>
<keyword evidence="4 7" id="KW-1133">Transmembrane helix</keyword>
<protein>
    <submittedName>
        <fullName evidence="9">Cytochrome b/b6 domain-containing protein</fullName>
    </submittedName>
</protein>
<dbReference type="Gene3D" id="1.20.950.20">
    <property type="entry name" value="Transmembrane di-heme cytochromes, Chain C"/>
    <property type="match status" value="1"/>
</dbReference>
<dbReference type="InterPro" id="IPR051817">
    <property type="entry name" value="FDH_cytochrome_b556_subunit"/>
</dbReference>
<feature type="region of interest" description="Disordered" evidence="6">
    <location>
        <begin position="1"/>
        <end position="82"/>
    </location>
</feature>
<feature type="domain" description="Cytochrome b561 bacterial/Ni-hydrogenase" evidence="8">
    <location>
        <begin position="93"/>
        <end position="268"/>
    </location>
</feature>
<comment type="caution">
    <text evidence="9">The sequence shown here is derived from an EMBL/GenBank/DDBJ whole genome shotgun (WGS) entry which is preliminary data.</text>
</comment>
<evidence type="ECO:0000259" key="8">
    <source>
        <dbReference type="Pfam" id="PF01292"/>
    </source>
</evidence>
<comment type="subcellular location">
    <subcellularLocation>
        <location evidence="1">Cell membrane</location>
        <topology evidence="1">Multi-pass membrane protein</topology>
    </subcellularLocation>
</comment>
<keyword evidence="10" id="KW-1185">Reference proteome</keyword>
<proteinExistence type="predicted"/>
<evidence type="ECO:0000256" key="2">
    <source>
        <dbReference type="ARBA" id="ARBA00022475"/>
    </source>
</evidence>
<feature type="transmembrane region" description="Helical" evidence="7">
    <location>
        <begin position="137"/>
        <end position="158"/>
    </location>
</feature>
<feature type="compositionally biased region" description="Basic and acidic residues" evidence="6">
    <location>
        <begin position="1"/>
        <end position="67"/>
    </location>
</feature>
<feature type="transmembrane region" description="Helical" evidence="7">
    <location>
        <begin position="241"/>
        <end position="258"/>
    </location>
</feature>
<dbReference type="PANTHER" id="PTHR30074:SF5">
    <property type="entry name" value="FORMATE DEHYDROGENASE, NITRATE-INDUCIBLE, CYTOCHROME B556(FDN) SUBUNIT"/>
    <property type="match status" value="1"/>
</dbReference>
<gene>
    <name evidence="9" type="ORF">ACFPCY_39675</name>
</gene>
<dbReference type="InterPro" id="IPR011577">
    <property type="entry name" value="Cyt_b561_bac/Ni-Hgenase"/>
</dbReference>
<name>A0ABV9UC66_9ACTN</name>
<evidence type="ECO:0000256" key="4">
    <source>
        <dbReference type="ARBA" id="ARBA00022989"/>
    </source>
</evidence>
<feature type="compositionally biased region" description="Low complexity" evidence="6">
    <location>
        <begin position="68"/>
        <end position="82"/>
    </location>
</feature>
<evidence type="ECO:0000256" key="6">
    <source>
        <dbReference type="SAM" id="MobiDB-lite"/>
    </source>
</evidence>
<evidence type="ECO:0000256" key="3">
    <source>
        <dbReference type="ARBA" id="ARBA00022692"/>
    </source>
</evidence>
<feature type="transmembrane region" description="Helical" evidence="7">
    <location>
        <begin position="202"/>
        <end position="221"/>
    </location>
</feature>
<evidence type="ECO:0000256" key="5">
    <source>
        <dbReference type="ARBA" id="ARBA00023136"/>
    </source>
</evidence>
<dbReference type="RefSeq" id="WP_378264430.1">
    <property type="nucleotide sequence ID" value="NZ_JBHSIT010000017.1"/>
</dbReference>
<evidence type="ECO:0000256" key="1">
    <source>
        <dbReference type="ARBA" id="ARBA00004651"/>
    </source>
</evidence>
<dbReference type="SUPFAM" id="SSF81342">
    <property type="entry name" value="Transmembrane di-heme cytochromes"/>
    <property type="match status" value="1"/>
</dbReference>
<reference evidence="10" key="1">
    <citation type="journal article" date="2019" name="Int. J. Syst. Evol. Microbiol.">
        <title>The Global Catalogue of Microorganisms (GCM) 10K type strain sequencing project: providing services to taxonomists for standard genome sequencing and annotation.</title>
        <authorList>
            <consortium name="The Broad Institute Genomics Platform"/>
            <consortium name="The Broad Institute Genome Sequencing Center for Infectious Disease"/>
            <person name="Wu L."/>
            <person name="Ma J."/>
        </authorList>
    </citation>
    <scope>NUCLEOTIDE SEQUENCE [LARGE SCALE GENOMIC DNA]</scope>
    <source>
        <strain evidence="10">KLKA75</strain>
    </source>
</reference>
<organism evidence="9 10">
    <name type="scientific">Actinomadura gamaensis</name>
    <dbReference type="NCBI Taxonomy" id="1763541"/>
    <lineage>
        <taxon>Bacteria</taxon>
        <taxon>Bacillati</taxon>
        <taxon>Actinomycetota</taxon>
        <taxon>Actinomycetes</taxon>
        <taxon>Streptosporangiales</taxon>
        <taxon>Thermomonosporaceae</taxon>
        <taxon>Actinomadura</taxon>
    </lineage>
</organism>
<accession>A0ABV9UC66</accession>
<feature type="transmembrane region" description="Helical" evidence="7">
    <location>
        <begin position="100"/>
        <end position="125"/>
    </location>
</feature>
<keyword evidence="2" id="KW-1003">Cell membrane</keyword>
<evidence type="ECO:0000313" key="9">
    <source>
        <dbReference type="EMBL" id="MFC4913474.1"/>
    </source>
</evidence>
<keyword evidence="3 7" id="KW-0812">Transmembrane</keyword>
<evidence type="ECO:0000313" key="10">
    <source>
        <dbReference type="Proteomes" id="UP001595872"/>
    </source>
</evidence>
<sequence>MPPPEPPRERPPRHPRERLPESSDERPRERLVEHPHEHLGGRPAEQRREGSGERSREHLPERSRERPLVGVGEDAAGGLAAGRRGEGRGLLVRFSLAERWVHHATAVLMLACLVTATMLYIPAFATMVGHREVVKPVHIYSGLLLPLPTLLGLASRAFRRDLGALNRFGPQDGHWLRSGQRRAVVDGRGVVPVGKFNAGQKLNAAFTAGAALVMLGTGAMLTWPDPWPDRWRTGATFVHDWLFLVIAVVTLGHLWEAFRDPGALRGMATGRVTRAWAARHHAAWFDDQTAGGAEDHALRRTADHPP</sequence>